<organism evidence="1 2">
    <name type="scientific">Priestia endophytica</name>
    <dbReference type="NCBI Taxonomy" id="135735"/>
    <lineage>
        <taxon>Bacteria</taxon>
        <taxon>Bacillati</taxon>
        <taxon>Bacillota</taxon>
        <taxon>Bacilli</taxon>
        <taxon>Bacillales</taxon>
        <taxon>Bacillaceae</taxon>
        <taxon>Priestia</taxon>
    </lineage>
</organism>
<dbReference type="EMBL" id="LVYK01000014">
    <property type="protein sequence ID" value="RAS78349.1"/>
    <property type="molecule type" value="Genomic_DNA"/>
</dbReference>
<evidence type="ECO:0000313" key="1">
    <source>
        <dbReference type="EMBL" id="RAS78349.1"/>
    </source>
</evidence>
<name>A0AAX1QBS5_9BACI</name>
<dbReference type="GeneID" id="72762862"/>
<sequence>MSKYKYKIGDEFSLDEIMESGKDFSTFELKGYQVEGNTAIHPETQEAILLQDMLDEIRNVRNEQEKIIAKRKNPSDPLRAVLAINKKG</sequence>
<dbReference type="AlphaFoldDB" id="A0AAX1QBS5"/>
<proteinExistence type="predicted"/>
<protein>
    <submittedName>
        <fullName evidence="1">Uncharacterized protein</fullName>
    </submittedName>
</protein>
<gene>
    <name evidence="1" type="ORF">A3864_08915</name>
</gene>
<reference evidence="1 2" key="1">
    <citation type="submission" date="2016-03" db="EMBL/GenBank/DDBJ databases">
        <title>Comparison of Bacillus endophyticus and B. anthracis characteristics using whole genome sequence analysis and microbiological techniques.</title>
        <authorList>
            <person name="Lekota K.E."/>
            <person name="Mafofo J."/>
            <person name="Rees J."/>
            <person name="Muchadeyi F.C."/>
            <person name="Madoroba E."/>
            <person name="Van Heerden H."/>
        </authorList>
    </citation>
    <scope>NUCLEOTIDE SEQUENCE [LARGE SCALE GENOMIC DNA]</scope>
    <source>
        <strain evidence="1 2">3631_10C</strain>
    </source>
</reference>
<dbReference type="Proteomes" id="UP000250174">
    <property type="component" value="Unassembled WGS sequence"/>
</dbReference>
<dbReference type="RefSeq" id="WP_113715811.1">
    <property type="nucleotide sequence ID" value="NZ_LVYK01000014.1"/>
</dbReference>
<accession>A0AAX1QBS5</accession>
<evidence type="ECO:0000313" key="2">
    <source>
        <dbReference type="Proteomes" id="UP000250174"/>
    </source>
</evidence>
<comment type="caution">
    <text evidence="1">The sequence shown here is derived from an EMBL/GenBank/DDBJ whole genome shotgun (WGS) entry which is preliminary data.</text>
</comment>